<accession>B5Y7H7</accession>
<dbReference type="EMBL" id="CP001145">
    <property type="protein sequence ID" value="ACI17442.1"/>
    <property type="molecule type" value="Genomic_DNA"/>
</dbReference>
<sequence>MRSFVQFEKELAAEFRDKLAKTETTIEVSDLFSQTAQKLLSKILPDYSPKAGFQIKFDSTKPPYYIIPEEMKKDERIKELIEGSDFPAILERFATSCYNRKAHLDEVDKTKTSKRPPGTPNP</sequence>
<dbReference type="Proteomes" id="UP000001732">
    <property type="component" value="Chromosome"/>
</dbReference>
<name>B5Y7H7_COPPD</name>
<evidence type="ECO:0000313" key="2">
    <source>
        <dbReference type="Proteomes" id="UP000001732"/>
    </source>
</evidence>
<dbReference type="STRING" id="309798.COPRO5265_0358"/>
<keyword evidence="2" id="KW-1185">Reference proteome</keyword>
<evidence type="ECO:0000313" key="1">
    <source>
        <dbReference type="EMBL" id="ACI17442.1"/>
    </source>
</evidence>
<dbReference type="eggNOG" id="ENOG5033HUS">
    <property type="taxonomic scope" value="Bacteria"/>
</dbReference>
<reference evidence="2" key="1">
    <citation type="submission" date="2008-08" db="EMBL/GenBank/DDBJ databases">
        <title>The complete genome sequence of Coprothermobacter proteolyticus strain ATCC 5245 / DSM 5265 / BT.</title>
        <authorList>
            <person name="Dodson R.J."/>
            <person name="Durkin A.S."/>
            <person name="Wu M."/>
            <person name="Eisen J."/>
            <person name="Sutton G."/>
        </authorList>
    </citation>
    <scope>NUCLEOTIDE SEQUENCE [LARGE SCALE GENOMIC DNA]</scope>
    <source>
        <strain evidence="2">ATCC 35245 / DSM 5265 / OCM 4 / BT</strain>
    </source>
</reference>
<dbReference type="RefSeq" id="WP_012544094.1">
    <property type="nucleotide sequence ID" value="NC_011295.1"/>
</dbReference>
<reference evidence="1 2" key="2">
    <citation type="journal article" date="2014" name="Genome Announc.">
        <title>Complete Genome Sequence of Coprothermobacter proteolyticus DSM 5265.</title>
        <authorList>
            <person name="Alexiev A."/>
            <person name="Coil D.A."/>
            <person name="Badger J.H."/>
            <person name="Enticknap J."/>
            <person name="Ward N."/>
            <person name="Robb F.T."/>
            <person name="Eisen J.A."/>
        </authorList>
    </citation>
    <scope>NUCLEOTIDE SEQUENCE [LARGE SCALE GENOMIC DNA]</scope>
    <source>
        <strain evidence="2">ATCC 35245 / DSM 5265 / OCM 4 / BT</strain>
    </source>
</reference>
<dbReference type="HOGENOM" id="CLU_160070_0_0_9"/>
<dbReference type="OrthoDB" id="37506at2"/>
<gene>
    <name evidence="1" type="ordered locus">COPRO5265_0358</name>
</gene>
<proteinExistence type="predicted"/>
<organism evidence="1 2">
    <name type="scientific">Coprothermobacter proteolyticus (strain ATCC 35245 / DSM 5265 / OCM 4 / BT)</name>
    <dbReference type="NCBI Taxonomy" id="309798"/>
    <lineage>
        <taxon>Bacteria</taxon>
        <taxon>Pseudomonadati</taxon>
        <taxon>Coprothermobacterota</taxon>
        <taxon>Coprothermobacteria</taxon>
        <taxon>Coprothermobacterales</taxon>
        <taxon>Coprothermobacteraceae</taxon>
        <taxon>Coprothermobacter</taxon>
    </lineage>
</organism>
<dbReference type="KEGG" id="cpo:COPRO5265_0358"/>
<dbReference type="AlphaFoldDB" id="B5Y7H7"/>
<protein>
    <submittedName>
        <fullName evidence="1">Uncharacterized protein</fullName>
    </submittedName>
</protein>